<dbReference type="InterPro" id="IPR017927">
    <property type="entry name" value="FAD-bd_FR_type"/>
</dbReference>
<keyword evidence="8 11" id="KW-0560">Oxidoreductase</keyword>
<evidence type="ECO:0000256" key="10">
    <source>
        <dbReference type="ARBA" id="ARBA00052219"/>
    </source>
</evidence>
<evidence type="ECO:0000256" key="2">
    <source>
        <dbReference type="ARBA" id="ARBA00022605"/>
    </source>
</evidence>
<dbReference type="InterPro" id="IPR003097">
    <property type="entry name" value="CysJ-like_FAD-binding"/>
</dbReference>
<keyword evidence="5 11" id="KW-0274">FAD</keyword>
<dbReference type="RefSeq" id="WP_131905550.1">
    <property type="nucleotide sequence ID" value="NZ_BAAAFU010000004.1"/>
</dbReference>
<keyword evidence="2 11" id="KW-0028">Amino-acid biosynthesis</keyword>
<sequence length="610" mass="68204">MTLLNQQQIQKVSSAVEGLNANQLAWVSGYFSGLSANADTGLQHQITDLSTSQTSAQTSPQLHTAEKVTVLYGSQTGNSKKIAESVSAELKTKGADVTLKNLLDYRPQQLKKEQKVVLVISTHGNGEAPDEALAFYNFIYSDRAPKLDNLEFAVLGLGDSSYDDFCQTGVDVDAKFEELGAKRFHDRVDLDLDFEVGAKSWQQEIVSKLDALNDQKTESNDAQHVVIDINSKQAINTAETQSWSEANPYHAEILAITNLTTDDSEQDAYHIEISTEAEGLRYEPGDIIAILPENNTELVDAIIKQLDASETELVTVSGDTSSLRNALTHKLEIANLTAKVVKSYAELVSNEPLNALTADKEQLKQYLHGSDLLDLLQDYPGEIATADLLYILRPLFSRQYSIASSEQVHTEEAHILIKPVYYDHNDRKHLGVSSNWLIDKQAGDTIPVHIKPNSGFSLPESNEDKIIMIGAGTGVAPYRSFLYEREAREAKGNSWLFFGEQRFQSDFLYQTDWQHFLKNGTLEKMNVAFSRDQQEKIYIQDKLLEESAQVFEWIEQGATLYVCGDIDRLAQGVHDTLHKIISKHSGLDDDGVSNYIDQLKINKKYQRDVY</sequence>
<dbReference type="Pfam" id="PF00667">
    <property type="entry name" value="FAD_binding_1"/>
    <property type="match status" value="1"/>
</dbReference>
<feature type="binding site" evidence="12">
    <location>
        <begin position="536"/>
        <end position="540"/>
    </location>
    <ligand>
        <name>NADP(+)</name>
        <dbReference type="ChEBI" id="CHEBI:58349"/>
    </ligand>
</feature>
<feature type="binding site" evidence="12">
    <location>
        <begin position="431"/>
        <end position="434"/>
    </location>
    <ligand>
        <name>FAD</name>
        <dbReference type="ChEBI" id="CHEBI:57692"/>
    </ligand>
</feature>
<keyword evidence="16" id="KW-1185">Reference proteome</keyword>
<comment type="function">
    <text evidence="11">Component of the sulfite reductase complex that catalyzes the 6-electron reduction of sulfite to sulfide. This is one of several activities required for the biosynthesis of L-cysteine from sulfate. The flavoprotein component catalyzes the electron flow from NADPH -&gt; FAD -&gt; FMN to the hemoprotein component.</text>
</comment>
<dbReference type="GO" id="GO:0050660">
    <property type="term" value="F:flavin adenine dinucleotide binding"/>
    <property type="evidence" value="ECO:0007669"/>
    <property type="project" value="InterPro"/>
</dbReference>
<dbReference type="EC" id="1.8.1.2" evidence="11"/>
<feature type="domain" description="FAD-binding FR-type" evidence="14">
    <location>
        <begin position="246"/>
        <end position="459"/>
    </location>
</feature>
<dbReference type="GO" id="GO:0004783">
    <property type="term" value="F:sulfite reductase (NADPH) activity"/>
    <property type="evidence" value="ECO:0007669"/>
    <property type="project" value="UniProtKB-EC"/>
</dbReference>
<accession>A0A4V2P8W4</accession>
<dbReference type="SUPFAM" id="SSF52343">
    <property type="entry name" value="Ferredoxin reductase-like, C-terminal NADP-linked domain"/>
    <property type="match status" value="1"/>
</dbReference>
<evidence type="ECO:0000256" key="3">
    <source>
        <dbReference type="ARBA" id="ARBA00022630"/>
    </source>
</evidence>
<dbReference type="UniPathway" id="UPA00140">
    <property type="reaction ID" value="UER00207"/>
</dbReference>
<dbReference type="PANTHER" id="PTHR19384">
    <property type="entry name" value="NITRIC OXIDE SYNTHASE-RELATED"/>
    <property type="match status" value="1"/>
</dbReference>
<dbReference type="Gene3D" id="3.40.50.80">
    <property type="entry name" value="Nucleotide-binding domain of ferredoxin-NADP reductase (FNR) module"/>
    <property type="match status" value="1"/>
</dbReference>
<dbReference type="InterPro" id="IPR001433">
    <property type="entry name" value="OxRdtase_FAD/NAD-bd"/>
</dbReference>
<evidence type="ECO:0000256" key="6">
    <source>
        <dbReference type="ARBA" id="ARBA00022857"/>
    </source>
</evidence>
<dbReference type="PRINTS" id="PR00369">
    <property type="entry name" value="FLAVODOXIN"/>
</dbReference>
<comment type="catalytic activity">
    <reaction evidence="10 11">
        <text>hydrogen sulfide + 3 NADP(+) + 3 H2O = sulfite + 3 NADPH + 4 H(+)</text>
        <dbReference type="Rhea" id="RHEA:13801"/>
        <dbReference type="ChEBI" id="CHEBI:15377"/>
        <dbReference type="ChEBI" id="CHEBI:15378"/>
        <dbReference type="ChEBI" id="CHEBI:17359"/>
        <dbReference type="ChEBI" id="CHEBI:29919"/>
        <dbReference type="ChEBI" id="CHEBI:57783"/>
        <dbReference type="ChEBI" id="CHEBI:58349"/>
        <dbReference type="EC" id="1.8.1.2"/>
    </reaction>
</comment>
<feature type="binding site" evidence="12">
    <location>
        <begin position="121"/>
        <end position="124"/>
    </location>
    <ligand>
        <name>FMN</name>
        <dbReference type="ChEBI" id="CHEBI:58210"/>
    </ligand>
</feature>
<comment type="caution">
    <text evidence="15">The sequence shown here is derived from an EMBL/GenBank/DDBJ whole genome shotgun (WGS) entry which is preliminary data.</text>
</comment>
<dbReference type="PROSITE" id="PS51384">
    <property type="entry name" value="FAD_FR"/>
    <property type="match status" value="1"/>
</dbReference>
<feature type="binding site" evidence="12">
    <location>
        <position position="610"/>
    </location>
    <ligand>
        <name>FAD</name>
        <dbReference type="ChEBI" id="CHEBI:57692"/>
    </ligand>
</feature>
<dbReference type="SUPFAM" id="SSF63380">
    <property type="entry name" value="Riboflavin synthase domain-like"/>
    <property type="match status" value="1"/>
</dbReference>
<keyword evidence="6 11" id="KW-0521">NADP</keyword>
<organism evidence="15 16">
    <name type="scientific">Cocleimonas flava</name>
    <dbReference type="NCBI Taxonomy" id="634765"/>
    <lineage>
        <taxon>Bacteria</taxon>
        <taxon>Pseudomonadati</taxon>
        <taxon>Pseudomonadota</taxon>
        <taxon>Gammaproteobacteria</taxon>
        <taxon>Thiotrichales</taxon>
        <taxon>Thiotrichaceae</taxon>
        <taxon>Cocleimonas</taxon>
    </lineage>
</organism>
<feature type="binding site" evidence="12">
    <location>
        <begin position="530"/>
        <end position="531"/>
    </location>
    <ligand>
        <name>NADP(+)</name>
        <dbReference type="ChEBI" id="CHEBI:58349"/>
    </ligand>
</feature>
<dbReference type="GO" id="GO:0019344">
    <property type="term" value="P:cysteine biosynthetic process"/>
    <property type="evidence" value="ECO:0007669"/>
    <property type="project" value="UniProtKB-KW"/>
</dbReference>
<evidence type="ECO:0000256" key="9">
    <source>
        <dbReference type="ARBA" id="ARBA00023192"/>
    </source>
</evidence>
<dbReference type="GO" id="GO:0070814">
    <property type="term" value="P:hydrogen sulfide biosynthetic process"/>
    <property type="evidence" value="ECO:0007669"/>
    <property type="project" value="UniProtKB-UniPathway"/>
</dbReference>
<evidence type="ECO:0000256" key="12">
    <source>
        <dbReference type="PIRSR" id="PIRSR000207-1"/>
    </source>
</evidence>
<gene>
    <name evidence="15" type="ORF">EV695_1763</name>
</gene>
<dbReference type="OrthoDB" id="9816402at2"/>
<name>A0A4V2P8W4_9GAMM</name>
<dbReference type="InterPro" id="IPR010199">
    <property type="entry name" value="CysJ"/>
</dbReference>
<dbReference type="InterPro" id="IPR039261">
    <property type="entry name" value="FNR_nucleotide-bd"/>
</dbReference>
<evidence type="ECO:0000256" key="4">
    <source>
        <dbReference type="ARBA" id="ARBA00022643"/>
    </source>
</evidence>
<dbReference type="InterPro" id="IPR029039">
    <property type="entry name" value="Flavoprotein-like_sf"/>
</dbReference>
<feature type="binding site" evidence="12">
    <location>
        <position position="422"/>
    </location>
    <ligand>
        <name>FAD</name>
        <dbReference type="ChEBI" id="CHEBI:57692"/>
    </ligand>
</feature>
<comment type="cofactor">
    <cofactor evidence="11 12">
        <name>FMN</name>
        <dbReference type="ChEBI" id="CHEBI:58210"/>
    </cofactor>
    <text evidence="11 12">Binds 1 FMN per subunit.</text>
</comment>
<evidence type="ECO:0000256" key="7">
    <source>
        <dbReference type="ARBA" id="ARBA00022982"/>
    </source>
</evidence>
<comment type="cofactor">
    <cofactor evidence="11 12">
        <name>FAD</name>
        <dbReference type="ChEBI" id="CHEBI:57692"/>
    </cofactor>
    <text evidence="11 12">Binds 1 FAD per subunit.</text>
</comment>
<evidence type="ECO:0000256" key="11">
    <source>
        <dbReference type="PIRNR" id="PIRNR000207"/>
    </source>
</evidence>
<dbReference type="InterPro" id="IPR023173">
    <property type="entry name" value="NADPH_Cyt_P450_Rdtase_alpha"/>
</dbReference>
<keyword evidence="3 11" id="KW-0285">Flavoprotein</keyword>
<dbReference type="Gene3D" id="1.20.990.10">
    <property type="entry name" value="NADPH-cytochrome p450 Reductase, Chain A, domain 3"/>
    <property type="match status" value="1"/>
</dbReference>
<dbReference type="InterPro" id="IPR001709">
    <property type="entry name" value="Flavoprot_Pyr_Nucl_cyt_Rdtase"/>
</dbReference>
<evidence type="ECO:0000256" key="5">
    <source>
        <dbReference type="ARBA" id="ARBA00022827"/>
    </source>
</evidence>
<comment type="pathway">
    <text evidence="11">Sulfur metabolism; hydrogen sulfide biosynthesis; hydrogen sulfide from sulfite (NADPH route): step 1/1.</text>
</comment>
<dbReference type="Proteomes" id="UP000294887">
    <property type="component" value="Unassembled WGS sequence"/>
</dbReference>
<dbReference type="PANTHER" id="PTHR19384:SF128">
    <property type="entry name" value="NADPH OXIDOREDUCTASE A"/>
    <property type="match status" value="1"/>
</dbReference>
<dbReference type="Gene3D" id="2.40.30.10">
    <property type="entry name" value="Translation factors"/>
    <property type="match status" value="1"/>
</dbReference>
<dbReference type="Gene3D" id="3.40.50.360">
    <property type="match status" value="1"/>
</dbReference>
<dbReference type="Pfam" id="PF00175">
    <property type="entry name" value="NAD_binding_1"/>
    <property type="match status" value="1"/>
</dbReference>
<dbReference type="AlphaFoldDB" id="A0A4V2P8W4"/>
<dbReference type="PRINTS" id="PR00371">
    <property type="entry name" value="FPNCR"/>
</dbReference>
<keyword evidence="1 11" id="KW-0813">Transport</keyword>
<protein>
    <recommendedName>
        <fullName evidence="11">Sulfite reductase [NADPH] flavoprotein alpha-component</fullName>
        <shortName evidence="11">SiR-FP</shortName>
        <ecNumber evidence="11">1.8.1.2</ecNumber>
    </recommendedName>
</protein>
<dbReference type="GO" id="GO:0010181">
    <property type="term" value="F:FMN binding"/>
    <property type="evidence" value="ECO:0007669"/>
    <property type="project" value="InterPro"/>
</dbReference>
<evidence type="ECO:0000313" key="15">
    <source>
        <dbReference type="EMBL" id="TCJ87255.1"/>
    </source>
</evidence>
<keyword evidence="7 11" id="KW-0249">Electron transport</keyword>
<proteinExistence type="predicted"/>
<evidence type="ECO:0000259" key="13">
    <source>
        <dbReference type="PROSITE" id="PS50902"/>
    </source>
</evidence>
<keyword evidence="4 11" id="KW-0288">FMN</keyword>
<evidence type="ECO:0000313" key="16">
    <source>
        <dbReference type="Proteomes" id="UP000294887"/>
    </source>
</evidence>
<evidence type="ECO:0000256" key="8">
    <source>
        <dbReference type="ARBA" id="ARBA00023002"/>
    </source>
</evidence>
<dbReference type="PROSITE" id="PS50902">
    <property type="entry name" value="FLAVODOXIN_LIKE"/>
    <property type="match status" value="1"/>
</dbReference>
<keyword evidence="9 11" id="KW-0198">Cysteine biosynthesis</keyword>
<dbReference type="Pfam" id="PF00258">
    <property type="entry name" value="Flavodoxin_1"/>
    <property type="match status" value="1"/>
</dbReference>
<dbReference type="InterPro" id="IPR017938">
    <property type="entry name" value="Riboflavin_synthase-like_b-brl"/>
</dbReference>
<dbReference type="InterPro" id="IPR008254">
    <property type="entry name" value="Flavodoxin/NO_synth"/>
</dbReference>
<dbReference type="GO" id="GO:0005829">
    <property type="term" value="C:cytosol"/>
    <property type="evidence" value="ECO:0007669"/>
    <property type="project" value="TreeGrafter"/>
</dbReference>
<dbReference type="PIRSF" id="PIRSF000207">
    <property type="entry name" value="SiR-FP_CysJ"/>
    <property type="match status" value="1"/>
</dbReference>
<dbReference type="InterPro" id="IPR001094">
    <property type="entry name" value="Flavdoxin-like"/>
</dbReference>
<comment type="subunit">
    <text evidence="11">Alpha(8)-beta(8). The alpha component is a flavoprotein, the beta component is a hemoprotein.</text>
</comment>
<reference evidence="15 16" key="1">
    <citation type="submission" date="2019-03" db="EMBL/GenBank/DDBJ databases">
        <title>Genomic Encyclopedia of Type Strains, Phase IV (KMG-IV): sequencing the most valuable type-strain genomes for metagenomic binning, comparative biology and taxonomic classification.</title>
        <authorList>
            <person name="Goeker M."/>
        </authorList>
    </citation>
    <scope>NUCLEOTIDE SEQUENCE [LARGE SCALE GENOMIC DNA]</scope>
    <source>
        <strain evidence="15 16">DSM 24830</strain>
    </source>
</reference>
<feature type="binding site" evidence="12">
    <location>
        <begin position="157"/>
        <end position="166"/>
    </location>
    <ligand>
        <name>FMN</name>
        <dbReference type="ChEBI" id="CHEBI:58210"/>
    </ligand>
</feature>
<evidence type="ECO:0000259" key="14">
    <source>
        <dbReference type="PROSITE" id="PS51384"/>
    </source>
</evidence>
<dbReference type="EMBL" id="SMFQ01000003">
    <property type="protein sequence ID" value="TCJ87255.1"/>
    <property type="molecule type" value="Genomic_DNA"/>
</dbReference>
<feature type="domain" description="Flavodoxin-like" evidence="13">
    <location>
        <begin position="68"/>
        <end position="206"/>
    </location>
</feature>
<dbReference type="FunFam" id="3.40.50.80:FF:000001">
    <property type="entry name" value="NADPH--cytochrome P450 reductase 1"/>
    <property type="match status" value="1"/>
</dbReference>
<feature type="binding site" evidence="12">
    <location>
        <begin position="398"/>
        <end position="401"/>
    </location>
    <ligand>
        <name>FAD</name>
        <dbReference type="ChEBI" id="CHEBI:57692"/>
    </ligand>
</feature>
<dbReference type="NCBIfam" id="TIGR01931">
    <property type="entry name" value="cysJ"/>
    <property type="match status" value="1"/>
</dbReference>
<evidence type="ECO:0000256" key="1">
    <source>
        <dbReference type="ARBA" id="ARBA00022448"/>
    </source>
</evidence>
<dbReference type="SUPFAM" id="SSF52218">
    <property type="entry name" value="Flavoproteins"/>
    <property type="match status" value="1"/>
</dbReference>